<sequence>MSSQRFTRLPPTLRPIVRRKPSPSHGCVSGALSVYASRRCISSNAAQSDAGPGQTRISTVFTILLGVGIATTGCGIYQFYQTFTLWPPAVRGDLRAGIKAKNQGDLVLSERYLRRALETAQSLPLSDFSPEPYLKLSGIAVALAEVLEANGKPEEAYKTYADALDRLKKAISYSEQLKLQELASSAPTSKDTPTHETELVLTGPERLRAVAIACKLGEMADTYQQPETEEEQWLTWAVEELLRTLIDMRQHHKIADATKREEKQKDVQIVLADLSLPKWVTKTDVGAPIEALGRFYAKTGRVDYATTLYLQAISILMPPAGSGNTASAEDSCRVAQLMSNLSELIMRGSPTPDKLHQAEAWAQQALAVVNKTTKTARGNPEQIAGCEETLGAVLFNLGSLREMNNDRAAAKDYFATSLEQSKRMQSQEGILEAKTALRRLERIDRAEATKKTSHS</sequence>
<accession>A0A165REV3</accession>
<reference evidence="1 2" key="1">
    <citation type="journal article" date="2016" name="Mol. Biol. Evol.">
        <title>Comparative Genomics of Early-Diverging Mushroom-Forming Fungi Provides Insights into the Origins of Lignocellulose Decay Capabilities.</title>
        <authorList>
            <person name="Nagy L.G."/>
            <person name="Riley R."/>
            <person name="Tritt A."/>
            <person name="Adam C."/>
            <person name="Daum C."/>
            <person name="Floudas D."/>
            <person name="Sun H."/>
            <person name="Yadav J.S."/>
            <person name="Pangilinan J."/>
            <person name="Larsson K.H."/>
            <person name="Matsuura K."/>
            <person name="Barry K."/>
            <person name="Labutti K."/>
            <person name="Kuo R."/>
            <person name="Ohm R.A."/>
            <person name="Bhattacharya S.S."/>
            <person name="Shirouzu T."/>
            <person name="Yoshinaga Y."/>
            <person name="Martin F.M."/>
            <person name="Grigoriev I.V."/>
            <person name="Hibbett D.S."/>
        </authorList>
    </citation>
    <scope>NUCLEOTIDE SEQUENCE [LARGE SCALE GENOMIC DNA]</scope>
    <source>
        <strain evidence="1 2">HHB14362 ss-1</strain>
    </source>
</reference>
<dbReference type="PANTHER" id="PTHR28142:SF1">
    <property type="entry name" value="MITOCHONDRIAL INNER MEMBRANE I-AAA PROTEASE SUPERCOMPLEX SUBUNIT MGR3-RELATED"/>
    <property type="match status" value="1"/>
</dbReference>
<dbReference type="AlphaFoldDB" id="A0A165REV3"/>
<name>A0A165REV3_9AGAM</name>
<protein>
    <recommendedName>
        <fullName evidence="3">TPR-like protein</fullName>
    </recommendedName>
</protein>
<dbReference type="InterPro" id="IPR040201">
    <property type="entry name" value="Mrg3-like"/>
</dbReference>
<proteinExistence type="predicted"/>
<dbReference type="PANTHER" id="PTHR28142">
    <property type="entry name" value="MITOCHONDRIAL INNER MEMBRANE I-AAA PROTEASE SUPERCOMPLEX SUBUNIT MGR3-RELATED"/>
    <property type="match status" value="1"/>
</dbReference>
<gene>
    <name evidence="1" type="ORF">NEOLEDRAFT_1136204</name>
</gene>
<evidence type="ECO:0000313" key="1">
    <source>
        <dbReference type="EMBL" id="KZT23713.1"/>
    </source>
</evidence>
<dbReference type="InterPro" id="IPR011990">
    <property type="entry name" value="TPR-like_helical_dom_sf"/>
</dbReference>
<evidence type="ECO:0000313" key="2">
    <source>
        <dbReference type="Proteomes" id="UP000076761"/>
    </source>
</evidence>
<evidence type="ECO:0008006" key="3">
    <source>
        <dbReference type="Google" id="ProtNLM"/>
    </source>
</evidence>
<dbReference type="STRING" id="1314782.A0A165REV3"/>
<dbReference type="EMBL" id="KV425583">
    <property type="protein sequence ID" value="KZT23713.1"/>
    <property type="molecule type" value="Genomic_DNA"/>
</dbReference>
<organism evidence="1 2">
    <name type="scientific">Neolentinus lepideus HHB14362 ss-1</name>
    <dbReference type="NCBI Taxonomy" id="1314782"/>
    <lineage>
        <taxon>Eukaryota</taxon>
        <taxon>Fungi</taxon>
        <taxon>Dikarya</taxon>
        <taxon>Basidiomycota</taxon>
        <taxon>Agaricomycotina</taxon>
        <taxon>Agaricomycetes</taxon>
        <taxon>Gloeophyllales</taxon>
        <taxon>Gloeophyllaceae</taxon>
        <taxon>Neolentinus</taxon>
    </lineage>
</organism>
<dbReference type="OrthoDB" id="10050400at2759"/>
<dbReference type="Proteomes" id="UP000076761">
    <property type="component" value="Unassembled WGS sequence"/>
</dbReference>
<dbReference type="Gene3D" id="1.25.40.10">
    <property type="entry name" value="Tetratricopeptide repeat domain"/>
    <property type="match status" value="1"/>
</dbReference>
<dbReference type="SUPFAM" id="SSF48452">
    <property type="entry name" value="TPR-like"/>
    <property type="match status" value="1"/>
</dbReference>
<dbReference type="InParanoid" id="A0A165REV3"/>
<keyword evidence="2" id="KW-1185">Reference proteome</keyword>